<evidence type="ECO:0000259" key="1">
    <source>
        <dbReference type="Pfam" id="PF01248"/>
    </source>
</evidence>
<reference evidence="2 3" key="1">
    <citation type="submission" date="2024-09" db="EMBL/GenBank/DDBJ databases">
        <title>Chromosome-scale assembly of Riccia fluitans.</title>
        <authorList>
            <person name="Paukszto L."/>
            <person name="Sawicki J."/>
            <person name="Karawczyk K."/>
            <person name="Piernik-Szablinska J."/>
            <person name="Szczecinska M."/>
            <person name="Mazdziarz M."/>
        </authorList>
    </citation>
    <scope>NUCLEOTIDE SEQUENCE [LARGE SCALE GENOMIC DNA]</scope>
    <source>
        <strain evidence="2">Rf_01</strain>
        <tissue evidence="2">Aerial parts of the thallus</tissue>
    </source>
</reference>
<accession>A0ABD1YHT6</accession>
<protein>
    <recommendedName>
        <fullName evidence="1">Ribosomal protein eL8/eL30/eS12/Gadd45 domain-containing protein</fullName>
    </recommendedName>
</protein>
<dbReference type="AlphaFoldDB" id="A0ABD1YHT6"/>
<organism evidence="2 3">
    <name type="scientific">Riccia fluitans</name>
    <dbReference type="NCBI Taxonomy" id="41844"/>
    <lineage>
        <taxon>Eukaryota</taxon>
        <taxon>Viridiplantae</taxon>
        <taxon>Streptophyta</taxon>
        <taxon>Embryophyta</taxon>
        <taxon>Marchantiophyta</taxon>
        <taxon>Marchantiopsida</taxon>
        <taxon>Marchantiidae</taxon>
        <taxon>Marchantiales</taxon>
        <taxon>Ricciaceae</taxon>
        <taxon>Riccia</taxon>
    </lineage>
</organism>
<dbReference type="Proteomes" id="UP001605036">
    <property type="component" value="Unassembled WGS sequence"/>
</dbReference>
<comment type="caution">
    <text evidence="2">The sequence shown here is derived from an EMBL/GenBank/DDBJ whole genome shotgun (WGS) entry which is preliminary data.</text>
</comment>
<dbReference type="Pfam" id="PF01248">
    <property type="entry name" value="Ribosomal_L7Ae"/>
    <property type="match status" value="1"/>
</dbReference>
<sequence length="176" mass="18672">MEKEFQRPISGKAVDLFLKSVSQALKDSGVNVEGENPDQNGGRSVGRNLKVHFCIGINSVTRTLERMPSKNKKRSGIAEKLANLSEMELSGAGKSKPETLQAIVVAVDVQPKNLVGHLGYLCHSRGVPMVSINGGDGMGSLRLGEVLGLKTAVVIGIKIAVVSDALLKHLRTFAGS</sequence>
<gene>
    <name evidence="2" type="ORF">R1flu_015042</name>
</gene>
<dbReference type="PANTHER" id="PTHR47903">
    <property type="entry name" value="OS07G0636400 PROTEIN"/>
    <property type="match status" value="1"/>
</dbReference>
<dbReference type="InterPro" id="IPR029064">
    <property type="entry name" value="Ribosomal_eL30-like_sf"/>
</dbReference>
<dbReference type="Gene3D" id="3.30.1330.30">
    <property type="match status" value="1"/>
</dbReference>
<dbReference type="InterPro" id="IPR004038">
    <property type="entry name" value="Ribosomal_eL8/eL30/eS12/Gad45"/>
</dbReference>
<evidence type="ECO:0000313" key="3">
    <source>
        <dbReference type="Proteomes" id="UP001605036"/>
    </source>
</evidence>
<proteinExistence type="predicted"/>
<dbReference type="SUPFAM" id="SSF55315">
    <property type="entry name" value="L30e-like"/>
    <property type="match status" value="1"/>
</dbReference>
<dbReference type="PANTHER" id="PTHR47903:SF2">
    <property type="entry name" value="OS07G0636400 PROTEIN"/>
    <property type="match status" value="1"/>
</dbReference>
<dbReference type="EMBL" id="JBHFFA010000004">
    <property type="protein sequence ID" value="KAL2630356.1"/>
    <property type="molecule type" value="Genomic_DNA"/>
</dbReference>
<name>A0ABD1YHT6_9MARC</name>
<keyword evidence="3" id="KW-1185">Reference proteome</keyword>
<feature type="domain" description="Ribosomal protein eL8/eL30/eS12/Gadd45" evidence="1">
    <location>
        <begin position="100"/>
        <end position="158"/>
    </location>
</feature>
<evidence type="ECO:0000313" key="2">
    <source>
        <dbReference type="EMBL" id="KAL2630356.1"/>
    </source>
</evidence>